<evidence type="ECO:0000313" key="1">
    <source>
        <dbReference type="EMBL" id="MDO1513525.1"/>
    </source>
</evidence>
<evidence type="ECO:0008006" key="3">
    <source>
        <dbReference type="Google" id="ProtNLM"/>
    </source>
</evidence>
<evidence type="ECO:0000313" key="2">
    <source>
        <dbReference type="Proteomes" id="UP001168579"/>
    </source>
</evidence>
<dbReference type="RefSeq" id="WP_304436398.1">
    <property type="nucleotide sequence ID" value="NZ_JAUKUC010000001.1"/>
</dbReference>
<protein>
    <recommendedName>
        <fullName evidence="3">Preprotein translocase subunit SecB</fullName>
    </recommendedName>
</protein>
<reference evidence="1" key="2">
    <citation type="submission" date="2023-06" db="EMBL/GenBank/DDBJ databases">
        <authorList>
            <person name="Lucena T."/>
            <person name="Sun Q."/>
        </authorList>
    </citation>
    <scope>NUCLEOTIDE SEQUENCE</scope>
    <source>
        <strain evidence="1">CECT 8869</strain>
    </source>
</reference>
<proteinExistence type="predicted"/>
<keyword evidence="2" id="KW-1185">Reference proteome</keyword>
<dbReference type="SUPFAM" id="SSF54611">
    <property type="entry name" value="SecB-like"/>
    <property type="match status" value="1"/>
</dbReference>
<comment type="caution">
    <text evidence="1">The sequence shown here is derived from an EMBL/GenBank/DDBJ whole genome shotgun (WGS) entry which is preliminary data.</text>
</comment>
<dbReference type="Gene3D" id="3.10.420.10">
    <property type="entry name" value="SecB-like"/>
    <property type="match status" value="1"/>
</dbReference>
<name>A0ABT8RRR6_9FLAO</name>
<gene>
    <name evidence="1" type="ORF">Q2T41_12750</name>
</gene>
<sequence>MKIKNSELQIKKFNLLGINILSYSGDNENIQDFNPTNSNFELDFDFFLNSDNDNLFKIMVRLDNLHNQENEGRGYGIELLGEFKFAFDENIDISSEKKDKLMSQSALPMALSHLRSIIATTTSNFHYGPYYLPSIDLNDLYRKKQKEIEVELSKEVDR</sequence>
<dbReference type="EMBL" id="JAUKUC010000001">
    <property type="protein sequence ID" value="MDO1513525.1"/>
    <property type="molecule type" value="Genomic_DNA"/>
</dbReference>
<dbReference type="Proteomes" id="UP001168579">
    <property type="component" value="Unassembled WGS sequence"/>
</dbReference>
<accession>A0ABT8RRR6</accession>
<organism evidence="1 2">
    <name type="scientific">Maribacter confluentis</name>
    <dbReference type="NCBI Taxonomy" id="1656093"/>
    <lineage>
        <taxon>Bacteria</taxon>
        <taxon>Pseudomonadati</taxon>
        <taxon>Bacteroidota</taxon>
        <taxon>Flavobacteriia</taxon>
        <taxon>Flavobacteriales</taxon>
        <taxon>Flavobacteriaceae</taxon>
        <taxon>Maribacter</taxon>
    </lineage>
</organism>
<dbReference type="InterPro" id="IPR035958">
    <property type="entry name" value="SecB-like_sf"/>
</dbReference>
<reference evidence="1" key="1">
    <citation type="journal article" date="2014" name="Int. J. Syst. Evol. Microbiol.">
        <title>Complete genome of a new Firmicutes species belonging to the dominant human colonic microbiota ('Ruminococcus bicirculans') reveals two chromosomes and a selective capacity to utilize plant glucans.</title>
        <authorList>
            <consortium name="NISC Comparative Sequencing Program"/>
            <person name="Wegmann U."/>
            <person name="Louis P."/>
            <person name="Goesmann A."/>
            <person name="Henrissat B."/>
            <person name="Duncan S.H."/>
            <person name="Flint H.J."/>
        </authorList>
    </citation>
    <scope>NUCLEOTIDE SEQUENCE</scope>
    <source>
        <strain evidence="1">CECT 8869</strain>
    </source>
</reference>